<comment type="caution">
    <text evidence="2">The sequence shown here is derived from an EMBL/GenBank/DDBJ whole genome shotgun (WGS) entry which is preliminary data.</text>
</comment>
<evidence type="ECO:0000313" key="2">
    <source>
        <dbReference type="EMBL" id="KAK6505754.1"/>
    </source>
</evidence>
<proteinExistence type="predicted"/>
<name>A0AAV9WEC6_9PEZI</name>
<keyword evidence="3" id="KW-1185">Reference proteome</keyword>
<dbReference type="Pfam" id="PF00646">
    <property type="entry name" value="F-box"/>
    <property type="match status" value="1"/>
</dbReference>
<dbReference type="Proteomes" id="UP001370758">
    <property type="component" value="Unassembled WGS sequence"/>
</dbReference>
<feature type="domain" description="F-box" evidence="1">
    <location>
        <begin position="8"/>
        <end position="43"/>
    </location>
</feature>
<accession>A0AAV9WEC6</accession>
<evidence type="ECO:0000313" key="3">
    <source>
        <dbReference type="Proteomes" id="UP001370758"/>
    </source>
</evidence>
<reference evidence="2 3" key="1">
    <citation type="submission" date="2023-08" db="EMBL/GenBank/DDBJ databases">
        <authorList>
            <person name="Palmer J.M."/>
        </authorList>
    </citation>
    <scope>NUCLEOTIDE SEQUENCE [LARGE SCALE GENOMIC DNA]</scope>
    <source>
        <strain evidence="2 3">TWF481</strain>
    </source>
</reference>
<dbReference type="EMBL" id="JAVHJL010000004">
    <property type="protein sequence ID" value="KAK6505754.1"/>
    <property type="molecule type" value="Genomic_DNA"/>
</dbReference>
<organism evidence="2 3">
    <name type="scientific">Arthrobotrys musiformis</name>
    <dbReference type="NCBI Taxonomy" id="47236"/>
    <lineage>
        <taxon>Eukaryota</taxon>
        <taxon>Fungi</taxon>
        <taxon>Dikarya</taxon>
        <taxon>Ascomycota</taxon>
        <taxon>Pezizomycotina</taxon>
        <taxon>Orbiliomycetes</taxon>
        <taxon>Orbiliales</taxon>
        <taxon>Orbiliaceae</taxon>
        <taxon>Arthrobotrys</taxon>
    </lineage>
</organism>
<gene>
    <name evidence="2" type="ORF">TWF481_007646</name>
</gene>
<dbReference type="InterPro" id="IPR001810">
    <property type="entry name" value="F-box_dom"/>
</dbReference>
<sequence>MSKKMPTLPPELHHIILESASPTQHPTLRLVSHFFKSKVDSLKASLYLPAPFITEPYEDWCTKLTPPNPTDAPFLIHSAVFNCTGYFHRTLDSKSKKIVLSATKRPRKQYDVPEELLQITQEFITHRNDQLIIPNTDTPLPLERTIRLQYLMNRNCGASAGYEILVLKGDKIGEERGMTVGEFAEFIAKFRAKKTLLKVPSAEVYAQAKRFVVKVGVESERGILTVLVEDLNSYYRSYYETNSYY</sequence>
<protein>
    <recommendedName>
        <fullName evidence="1">F-box domain-containing protein</fullName>
    </recommendedName>
</protein>
<evidence type="ECO:0000259" key="1">
    <source>
        <dbReference type="Pfam" id="PF00646"/>
    </source>
</evidence>
<dbReference type="AlphaFoldDB" id="A0AAV9WEC6"/>